<evidence type="ECO:0000313" key="1">
    <source>
        <dbReference type="EMBL" id="SUZ48190.1"/>
    </source>
</evidence>
<protein>
    <submittedName>
        <fullName evidence="1">Uncharacterized protein</fullName>
    </submittedName>
</protein>
<dbReference type="EMBL" id="UINC01000055">
    <property type="protein sequence ID" value="SUZ48190.1"/>
    <property type="molecule type" value="Genomic_DNA"/>
</dbReference>
<gene>
    <name evidence="1" type="ORF">METZ01_LOCUS1044</name>
</gene>
<name>A0A381N0Q1_9ZZZZ</name>
<dbReference type="AlphaFoldDB" id="A0A381N0Q1"/>
<proteinExistence type="predicted"/>
<reference evidence="1" key="1">
    <citation type="submission" date="2018-05" db="EMBL/GenBank/DDBJ databases">
        <authorList>
            <person name="Lanie J.A."/>
            <person name="Ng W.-L."/>
            <person name="Kazmierczak K.M."/>
            <person name="Andrzejewski T.M."/>
            <person name="Davidsen T.M."/>
            <person name="Wayne K.J."/>
            <person name="Tettelin H."/>
            <person name="Glass J.I."/>
            <person name="Rusch D."/>
            <person name="Podicherti R."/>
            <person name="Tsui H.-C.T."/>
            <person name="Winkler M.E."/>
        </authorList>
    </citation>
    <scope>NUCLEOTIDE SEQUENCE</scope>
</reference>
<organism evidence="1">
    <name type="scientific">marine metagenome</name>
    <dbReference type="NCBI Taxonomy" id="408172"/>
    <lineage>
        <taxon>unclassified sequences</taxon>
        <taxon>metagenomes</taxon>
        <taxon>ecological metagenomes</taxon>
    </lineage>
</organism>
<sequence>MLRVGLGWVGADDLQVDARSQTDQSIAGSPARVRPTRNGLRAEAFGQLLH</sequence>
<accession>A0A381N0Q1</accession>